<organism evidence="1 2">
    <name type="scientific">Leuconostoc gelidum subsp. gelidum</name>
    <dbReference type="NCBI Taxonomy" id="1607839"/>
    <lineage>
        <taxon>Bacteria</taxon>
        <taxon>Bacillati</taxon>
        <taxon>Bacillota</taxon>
        <taxon>Bacilli</taxon>
        <taxon>Lactobacillales</taxon>
        <taxon>Lactobacillaceae</taxon>
        <taxon>Leuconostoc</taxon>
        <taxon>Leuconostoc gelidum group</taxon>
    </lineage>
</organism>
<dbReference type="Proteomes" id="UP000727071">
    <property type="component" value="Unassembled WGS sequence"/>
</dbReference>
<evidence type="ECO:0000313" key="1">
    <source>
        <dbReference type="EMBL" id="MBZ6015415.1"/>
    </source>
</evidence>
<dbReference type="InterPro" id="IPR046618">
    <property type="entry name" value="DUF6731"/>
</dbReference>
<name>A0AB35FYJ4_LEUGE</name>
<comment type="caution">
    <text evidence="1">The sequence shown here is derived from an EMBL/GenBank/DDBJ whole genome shotgun (WGS) entry which is preliminary data.</text>
</comment>
<accession>A0AB35FYJ4</accession>
<evidence type="ECO:0008006" key="3">
    <source>
        <dbReference type="Google" id="ProtNLM"/>
    </source>
</evidence>
<evidence type="ECO:0000313" key="2">
    <source>
        <dbReference type="Proteomes" id="UP000727071"/>
    </source>
</evidence>
<gene>
    <name evidence="1" type="ORF">KII88_02530</name>
</gene>
<dbReference type="RefSeq" id="WP_224155240.1">
    <property type="nucleotide sequence ID" value="NZ_JAHBFV010000006.1"/>
</dbReference>
<proteinExistence type="predicted"/>
<dbReference type="AlphaFoldDB" id="A0AB35FYJ4"/>
<sequence length="335" mass="38488">MASKTQEVYFEAYQAYTVKDDNEMVLNIANLLRNIDQLPFTDRKVDYFGENVTMNLIHDVRFDRKRYTKLNASETLTYFHMTKSRDEGIATTKSDEEALNFLDLDEDEYLAEDIGCFFDSDLCMLFIQRNFHSLSVRGLTAYLSDIDKRIQEIKEDFDETNFNKLDIEFRPVVDKKQMSKILKNDKFSKVTLGFASDKRVNMPKGLSKILGIFGDGFDDLDAPNIKIELTAKKDQSGLNHSQTKDLITEAQKNLNLFTTLVVNGKNGENPIEKYDLINGKLRTSHKFSSVQNNNGKARKMHLDPASVEDIMKLLYLGIGDKPTLPFRDKIIENLN</sequence>
<protein>
    <recommendedName>
        <fullName evidence="3">DUF4868 domain-containing protein</fullName>
    </recommendedName>
</protein>
<dbReference type="Pfam" id="PF20505">
    <property type="entry name" value="DUF6731"/>
    <property type="match status" value="1"/>
</dbReference>
<reference evidence="1" key="1">
    <citation type="submission" date="2021-05" db="EMBL/GenBank/DDBJ databases">
        <title>Pangenome of Leuconostoc gelidum warrants species status for Leuconostoc gelidum subsp. gasicomitatum.</title>
        <authorList>
            <person name="Johansson P."/>
            <person name="Sade E."/>
            <person name="Hultman J."/>
            <person name="Auvinen P."/>
            <person name="Bjorkroth J."/>
        </authorList>
    </citation>
    <scope>NUCLEOTIDE SEQUENCE</scope>
    <source>
        <strain evidence="1">C220d</strain>
    </source>
</reference>
<dbReference type="EMBL" id="JAHBFV010000006">
    <property type="protein sequence ID" value="MBZ6015415.1"/>
    <property type="molecule type" value="Genomic_DNA"/>
</dbReference>